<dbReference type="PROSITE" id="PS50928">
    <property type="entry name" value="ABC_TM1"/>
    <property type="match status" value="1"/>
</dbReference>
<keyword evidence="6 7" id="KW-0472">Membrane</keyword>
<feature type="transmembrane region" description="Helical" evidence="7">
    <location>
        <begin position="202"/>
        <end position="224"/>
    </location>
</feature>
<evidence type="ECO:0000256" key="1">
    <source>
        <dbReference type="ARBA" id="ARBA00004651"/>
    </source>
</evidence>
<feature type="transmembrane region" description="Helical" evidence="7">
    <location>
        <begin position="127"/>
        <end position="148"/>
    </location>
</feature>
<keyword evidence="5 7" id="KW-1133">Transmembrane helix</keyword>
<dbReference type="Proteomes" id="UP001499967">
    <property type="component" value="Unassembled WGS sequence"/>
</dbReference>
<evidence type="ECO:0000256" key="6">
    <source>
        <dbReference type="ARBA" id="ARBA00023136"/>
    </source>
</evidence>
<organism evidence="9 10">
    <name type="scientific">Pseudonocardia zijingensis</name>
    <dbReference type="NCBI Taxonomy" id="153376"/>
    <lineage>
        <taxon>Bacteria</taxon>
        <taxon>Bacillati</taxon>
        <taxon>Actinomycetota</taxon>
        <taxon>Actinomycetes</taxon>
        <taxon>Pseudonocardiales</taxon>
        <taxon>Pseudonocardiaceae</taxon>
        <taxon>Pseudonocardia</taxon>
    </lineage>
</organism>
<evidence type="ECO:0000256" key="7">
    <source>
        <dbReference type="RuleBase" id="RU363032"/>
    </source>
</evidence>
<evidence type="ECO:0000256" key="3">
    <source>
        <dbReference type="ARBA" id="ARBA00022475"/>
    </source>
</evidence>
<feature type="transmembrane region" description="Helical" evidence="7">
    <location>
        <begin position="91"/>
        <end position="115"/>
    </location>
</feature>
<evidence type="ECO:0000256" key="4">
    <source>
        <dbReference type="ARBA" id="ARBA00022692"/>
    </source>
</evidence>
<keyword evidence="2 7" id="KW-0813">Transport</keyword>
<dbReference type="Gene3D" id="1.10.3720.10">
    <property type="entry name" value="MetI-like"/>
    <property type="match status" value="1"/>
</dbReference>
<keyword evidence="4 7" id="KW-0812">Transmembrane</keyword>
<accession>A0ABN1PQT7</accession>
<comment type="subcellular location">
    <subcellularLocation>
        <location evidence="1 7">Cell membrane</location>
        <topology evidence="1 7">Multi-pass membrane protein</topology>
    </subcellularLocation>
</comment>
<name>A0ABN1PQT7_9PSEU</name>
<feature type="domain" description="ABC transmembrane type-1" evidence="8">
    <location>
        <begin position="92"/>
        <end position="283"/>
    </location>
</feature>
<evidence type="ECO:0000313" key="10">
    <source>
        <dbReference type="Proteomes" id="UP001499967"/>
    </source>
</evidence>
<proteinExistence type="inferred from homology"/>
<comment type="caution">
    <text evidence="9">The sequence shown here is derived from an EMBL/GenBank/DDBJ whole genome shotgun (WGS) entry which is preliminary data.</text>
</comment>
<dbReference type="InterPro" id="IPR000515">
    <property type="entry name" value="MetI-like"/>
</dbReference>
<dbReference type="CDD" id="cd06261">
    <property type="entry name" value="TM_PBP2"/>
    <property type="match status" value="1"/>
</dbReference>
<gene>
    <name evidence="9" type="ORF">GCM10009559_20380</name>
</gene>
<dbReference type="InterPro" id="IPR035906">
    <property type="entry name" value="MetI-like_sf"/>
</dbReference>
<dbReference type="PANTHER" id="PTHR43744:SF12">
    <property type="entry name" value="ABC TRANSPORTER PERMEASE PROTEIN MG189-RELATED"/>
    <property type="match status" value="1"/>
</dbReference>
<protein>
    <submittedName>
        <fullName evidence="9">Carbohydrate ABC transporter permease</fullName>
    </submittedName>
</protein>
<keyword evidence="3" id="KW-1003">Cell membrane</keyword>
<feature type="transmembrane region" description="Helical" evidence="7">
    <location>
        <begin position="31"/>
        <end position="52"/>
    </location>
</feature>
<evidence type="ECO:0000256" key="5">
    <source>
        <dbReference type="ARBA" id="ARBA00022989"/>
    </source>
</evidence>
<feature type="transmembrane region" description="Helical" evidence="7">
    <location>
        <begin position="262"/>
        <end position="283"/>
    </location>
</feature>
<dbReference type="RefSeq" id="WP_343941042.1">
    <property type="nucleotide sequence ID" value="NZ_BAAAHP010000055.1"/>
</dbReference>
<reference evidence="9 10" key="1">
    <citation type="journal article" date="2019" name="Int. J. Syst. Evol. Microbiol.">
        <title>The Global Catalogue of Microorganisms (GCM) 10K type strain sequencing project: providing services to taxonomists for standard genome sequencing and annotation.</title>
        <authorList>
            <consortium name="The Broad Institute Genomics Platform"/>
            <consortium name="The Broad Institute Genome Sequencing Center for Infectious Disease"/>
            <person name="Wu L."/>
            <person name="Ma J."/>
        </authorList>
    </citation>
    <scope>NUCLEOTIDE SEQUENCE [LARGE SCALE GENOMIC DNA]</scope>
    <source>
        <strain evidence="9 10">JCM 11117</strain>
    </source>
</reference>
<comment type="similarity">
    <text evidence="7">Belongs to the binding-protein-dependent transport system permease family.</text>
</comment>
<feature type="transmembrane region" description="Helical" evidence="7">
    <location>
        <begin position="160"/>
        <end position="181"/>
    </location>
</feature>
<dbReference type="EMBL" id="BAAAHP010000055">
    <property type="protein sequence ID" value="GAA0931853.1"/>
    <property type="molecule type" value="Genomic_DNA"/>
</dbReference>
<evidence type="ECO:0000313" key="9">
    <source>
        <dbReference type="EMBL" id="GAA0931853.1"/>
    </source>
</evidence>
<evidence type="ECO:0000259" key="8">
    <source>
        <dbReference type="PROSITE" id="PS50928"/>
    </source>
</evidence>
<dbReference type="SUPFAM" id="SSF161098">
    <property type="entry name" value="MetI-like"/>
    <property type="match status" value="1"/>
</dbReference>
<sequence>MTSIAQDTRPALETPAAVPAARRNRMTPGRWVVWALLVCGALVMAFPVYWILVTAVTPGGQSQSGEFYLWPSEPTLANFAEAFESQPVGRWILNSVVIAGIGTAITVIVALMAGYAFAKFSFRGRGVLFGAFLVTIVVPAQVTLVPSFLVVVDLRLVDTIWAVILPRAGDAIAVFIARQFMLKIPDALLEAARIDGAGELTIFRRIVLPMSGPLVGVLVILAFMGKWNDFLWPLVTLQGTENLTLPVALSSMQSSGIFDNPWGPIMAIAFLSLLPLLVVFLVFQRTFVQGIASTGLK</sequence>
<keyword evidence="10" id="KW-1185">Reference proteome</keyword>
<dbReference type="Pfam" id="PF00528">
    <property type="entry name" value="BPD_transp_1"/>
    <property type="match status" value="1"/>
</dbReference>
<dbReference type="PANTHER" id="PTHR43744">
    <property type="entry name" value="ABC TRANSPORTER PERMEASE PROTEIN MG189-RELATED-RELATED"/>
    <property type="match status" value="1"/>
</dbReference>
<evidence type="ECO:0000256" key="2">
    <source>
        <dbReference type="ARBA" id="ARBA00022448"/>
    </source>
</evidence>